<comment type="subcellular location">
    <subcellularLocation>
        <location evidence="1">Membrane</location>
    </subcellularLocation>
</comment>
<proteinExistence type="predicted"/>
<keyword evidence="3 5" id="KW-1133">Transmembrane helix</keyword>
<keyword evidence="2 5" id="KW-0812">Transmembrane</keyword>
<protein>
    <recommendedName>
        <fullName evidence="6">Amino acid transporter transmembrane domain-containing protein</fullName>
    </recommendedName>
</protein>
<feature type="transmembrane region" description="Helical" evidence="5">
    <location>
        <begin position="12"/>
        <end position="35"/>
    </location>
</feature>
<reference evidence="7 8" key="1">
    <citation type="submission" date="2024-02" db="EMBL/GenBank/DDBJ databases">
        <authorList>
            <person name="Chen Y."/>
            <person name="Shah S."/>
            <person name="Dougan E. K."/>
            <person name="Thang M."/>
            <person name="Chan C."/>
        </authorList>
    </citation>
    <scope>NUCLEOTIDE SEQUENCE [LARGE SCALE GENOMIC DNA]</scope>
</reference>
<dbReference type="EMBL" id="CAXAMN010022995">
    <property type="protein sequence ID" value="CAK9074289.1"/>
    <property type="molecule type" value="Genomic_DNA"/>
</dbReference>
<evidence type="ECO:0000256" key="4">
    <source>
        <dbReference type="ARBA" id="ARBA00023136"/>
    </source>
</evidence>
<dbReference type="Pfam" id="PF01490">
    <property type="entry name" value="Aa_trans"/>
    <property type="match status" value="1"/>
</dbReference>
<evidence type="ECO:0000256" key="5">
    <source>
        <dbReference type="SAM" id="Phobius"/>
    </source>
</evidence>
<organism evidence="7 8">
    <name type="scientific">Durusdinium trenchii</name>
    <dbReference type="NCBI Taxonomy" id="1381693"/>
    <lineage>
        <taxon>Eukaryota</taxon>
        <taxon>Sar</taxon>
        <taxon>Alveolata</taxon>
        <taxon>Dinophyceae</taxon>
        <taxon>Suessiales</taxon>
        <taxon>Symbiodiniaceae</taxon>
        <taxon>Durusdinium</taxon>
    </lineage>
</organism>
<evidence type="ECO:0000313" key="7">
    <source>
        <dbReference type="EMBL" id="CAK9074289.1"/>
    </source>
</evidence>
<dbReference type="InterPro" id="IPR013057">
    <property type="entry name" value="AA_transpt_TM"/>
</dbReference>
<accession>A0ABP0PH94</accession>
<feature type="transmembrane region" description="Helical" evidence="5">
    <location>
        <begin position="75"/>
        <end position="94"/>
    </location>
</feature>
<gene>
    <name evidence="7" type="ORF">CCMP2556_LOCUS36600</name>
</gene>
<feature type="transmembrane region" description="Helical" evidence="5">
    <location>
        <begin position="41"/>
        <end position="63"/>
    </location>
</feature>
<evidence type="ECO:0000256" key="1">
    <source>
        <dbReference type="ARBA" id="ARBA00004370"/>
    </source>
</evidence>
<evidence type="ECO:0000313" key="8">
    <source>
        <dbReference type="Proteomes" id="UP001642484"/>
    </source>
</evidence>
<keyword evidence="4 5" id="KW-0472">Membrane</keyword>
<dbReference type="Proteomes" id="UP001642484">
    <property type="component" value="Unassembled WGS sequence"/>
</dbReference>
<evidence type="ECO:0000259" key="6">
    <source>
        <dbReference type="Pfam" id="PF01490"/>
    </source>
</evidence>
<evidence type="ECO:0000256" key="3">
    <source>
        <dbReference type="ARBA" id="ARBA00022989"/>
    </source>
</evidence>
<sequence>MRALTENDRGVTLKISIAVAAVASSLLVAIALPQINLVFELIGATTGSFVCFLGPGLLFHRLVPGRICSRHKLKALLLMVMGMLFLVFGHPSVLDVISQLSKGTGRPLQCSDLVFSPDED</sequence>
<keyword evidence="8" id="KW-1185">Reference proteome</keyword>
<name>A0ABP0PH94_9DINO</name>
<comment type="caution">
    <text evidence="7">The sequence shown here is derived from an EMBL/GenBank/DDBJ whole genome shotgun (WGS) entry which is preliminary data.</text>
</comment>
<evidence type="ECO:0000256" key="2">
    <source>
        <dbReference type="ARBA" id="ARBA00022692"/>
    </source>
</evidence>
<feature type="domain" description="Amino acid transporter transmembrane" evidence="6">
    <location>
        <begin position="12"/>
        <end position="89"/>
    </location>
</feature>